<dbReference type="GO" id="GO:0003677">
    <property type="term" value="F:DNA binding"/>
    <property type="evidence" value="ECO:0007669"/>
    <property type="project" value="InterPro"/>
</dbReference>
<feature type="domain" description="Tyr recombinase" evidence="2">
    <location>
        <begin position="185"/>
        <end position="398"/>
    </location>
</feature>
<organism evidence="3">
    <name type="scientific">marine sediment metagenome</name>
    <dbReference type="NCBI Taxonomy" id="412755"/>
    <lineage>
        <taxon>unclassified sequences</taxon>
        <taxon>metagenomes</taxon>
        <taxon>ecological metagenomes</taxon>
    </lineage>
</organism>
<evidence type="ECO:0000313" key="3">
    <source>
        <dbReference type="EMBL" id="KKN31976.1"/>
    </source>
</evidence>
<protein>
    <recommendedName>
        <fullName evidence="2">Tyr recombinase domain-containing protein</fullName>
    </recommendedName>
</protein>
<gene>
    <name evidence="3" type="ORF">LCGC14_0818560</name>
</gene>
<keyword evidence="1" id="KW-0233">DNA recombination</keyword>
<reference evidence="3" key="1">
    <citation type="journal article" date="2015" name="Nature">
        <title>Complex archaea that bridge the gap between prokaryotes and eukaryotes.</title>
        <authorList>
            <person name="Spang A."/>
            <person name="Saw J.H."/>
            <person name="Jorgensen S.L."/>
            <person name="Zaremba-Niedzwiedzka K."/>
            <person name="Martijn J."/>
            <person name="Lind A.E."/>
            <person name="van Eijk R."/>
            <person name="Schleper C."/>
            <person name="Guy L."/>
            <person name="Ettema T.J."/>
        </authorList>
    </citation>
    <scope>NUCLEOTIDE SEQUENCE</scope>
</reference>
<dbReference type="PROSITE" id="PS51898">
    <property type="entry name" value="TYR_RECOMBINASE"/>
    <property type="match status" value="1"/>
</dbReference>
<proteinExistence type="predicted"/>
<sequence length="562" mass="68091">MGKNEKELFLLQKYNSMDSLSDVKKNSYEEYSKKWIWWNHPKNLEFVISTVGALASDKPYYIDVPRYLNETKKWLRYLKNNPYYQYIFSQKSYYQIFDYLSKCDSVTFLSMYNDFNQNMGNPDEKSRKSWIIIHHDYLPKTSHGFNKDNVILDYNWRLSHQGNLSKYWGIIRFDLKPLMRNSWLPNRDDVGKSSGYEVIMKKELVYDLLDNLPPLYQIICLFLAHTGLRISDALNCLVSRWEDLQYFSYNDKGRYYIPEVETKKKHRQIHQIFISEEIMLLLDYYVPENCQNKLDFLLKKTNSYFPDNERQIDFLRSRFNKYLKKSLEKVRDRHLYIKPYQTIRAHLLRKYFITKTGHVKKEVGEDYLQYLAGHKPLNPLFTIYDQDIRIVEFNLIMFIDFIEPSITVGFSQKKIDILIKRKLEIKKLFKLNFKKYVNDKIEKDYFSFIDILEFLLEYKFHISSEETTQLIYEMIQKDYIQRFGSYFSFNSENKINGVEKQEIFYIRNKFLIREDTGMSLFELNDIILENNLNKNRKDIFTLLKKLLEITVLFIIDDRFYLN</sequence>
<accession>A0A0F9S4J5</accession>
<dbReference type="InterPro" id="IPR011010">
    <property type="entry name" value="DNA_brk_join_enz"/>
</dbReference>
<dbReference type="SUPFAM" id="SSF56349">
    <property type="entry name" value="DNA breaking-rejoining enzymes"/>
    <property type="match status" value="1"/>
</dbReference>
<name>A0A0F9S4J5_9ZZZZ</name>
<dbReference type="GO" id="GO:0006310">
    <property type="term" value="P:DNA recombination"/>
    <property type="evidence" value="ECO:0007669"/>
    <property type="project" value="UniProtKB-KW"/>
</dbReference>
<evidence type="ECO:0000259" key="2">
    <source>
        <dbReference type="PROSITE" id="PS51898"/>
    </source>
</evidence>
<comment type="caution">
    <text evidence="3">The sequence shown here is derived from an EMBL/GenBank/DDBJ whole genome shotgun (WGS) entry which is preliminary data.</text>
</comment>
<dbReference type="Gene3D" id="1.10.443.10">
    <property type="entry name" value="Intergrase catalytic core"/>
    <property type="match status" value="1"/>
</dbReference>
<dbReference type="AlphaFoldDB" id="A0A0F9S4J5"/>
<dbReference type="InterPro" id="IPR002104">
    <property type="entry name" value="Integrase_catalytic"/>
</dbReference>
<dbReference type="EMBL" id="LAZR01002287">
    <property type="protein sequence ID" value="KKN31976.1"/>
    <property type="molecule type" value="Genomic_DNA"/>
</dbReference>
<evidence type="ECO:0000256" key="1">
    <source>
        <dbReference type="ARBA" id="ARBA00023172"/>
    </source>
</evidence>
<dbReference type="CDD" id="cd00397">
    <property type="entry name" value="DNA_BRE_C"/>
    <property type="match status" value="1"/>
</dbReference>
<dbReference type="GO" id="GO:0015074">
    <property type="term" value="P:DNA integration"/>
    <property type="evidence" value="ECO:0007669"/>
    <property type="project" value="InterPro"/>
</dbReference>
<dbReference type="InterPro" id="IPR013762">
    <property type="entry name" value="Integrase-like_cat_sf"/>
</dbReference>